<dbReference type="EMBL" id="AP029170">
    <property type="protein sequence ID" value="BFD46300.1"/>
    <property type="molecule type" value="Genomic_DNA"/>
</dbReference>
<dbReference type="Gene3D" id="2.40.50.140">
    <property type="entry name" value="Nucleic acid-binding proteins"/>
    <property type="match status" value="1"/>
</dbReference>
<proteinExistence type="inferred from homology"/>
<dbReference type="GO" id="GO:0006310">
    <property type="term" value="P:DNA recombination"/>
    <property type="evidence" value="ECO:0007669"/>
    <property type="project" value="UniProtKB-UniRule"/>
</dbReference>
<evidence type="ECO:0000256" key="4">
    <source>
        <dbReference type="ARBA" id="ARBA00023172"/>
    </source>
</evidence>
<feature type="domain" description="DNA replication/recombination mediator RecO N-terminal" evidence="8">
    <location>
        <begin position="1"/>
        <end position="76"/>
    </location>
</feature>
<evidence type="ECO:0000259" key="8">
    <source>
        <dbReference type="Pfam" id="PF11967"/>
    </source>
</evidence>
<sequence length="240" mass="27822">MNFKDIGIIIAKKPLKENTAIITVFTENHGLYSGVIRETSKKFGSVNQQGNIVDFFWQARLHEHLGMAKCELIKSYAGLLITNKIKLYAFNSIISLIKMAFHERENHNKFFPIFVKYLSSLANNFIFEEYIKFELAILQESGYGLDLHKCAVTGTRENLSYVSPKSGRAVCLSEGLPYQDRLLILPQFLTSTNSQITNNDKKQAFNLTTYFFNRYFFHNQQQLHVRENCIEYIIRFATFT</sequence>
<name>A0AAT9G923_9RICK</name>
<dbReference type="SUPFAM" id="SSF50249">
    <property type="entry name" value="Nucleic acid-binding proteins"/>
    <property type="match status" value="1"/>
</dbReference>
<dbReference type="PANTHER" id="PTHR33991">
    <property type="entry name" value="DNA REPAIR PROTEIN RECO"/>
    <property type="match status" value="1"/>
</dbReference>
<dbReference type="InterPro" id="IPR042242">
    <property type="entry name" value="RecO_C"/>
</dbReference>
<dbReference type="SUPFAM" id="SSF57863">
    <property type="entry name" value="ArfGap/RecO-like zinc finger"/>
    <property type="match status" value="1"/>
</dbReference>
<evidence type="ECO:0000256" key="5">
    <source>
        <dbReference type="ARBA" id="ARBA00023204"/>
    </source>
</evidence>
<dbReference type="PANTHER" id="PTHR33991:SF1">
    <property type="entry name" value="DNA REPAIR PROTEIN RECO"/>
    <property type="match status" value="1"/>
</dbReference>
<keyword evidence="3 7" id="KW-0227">DNA damage</keyword>
<dbReference type="InterPro" id="IPR022572">
    <property type="entry name" value="DNA_rep/recomb_RecO_N"/>
</dbReference>
<dbReference type="Gene3D" id="1.20.1440.120">
    <property type="entry name" value="Recombination protein O, C-terminal domain"/>
    <property type="match status" value="1"/>
</dbReference>
<keyword evidence="4 7" id="KW-0233">DNA recombination</keyword>
<evidence type="ECO:0000256" key="2">
    <source>
        <dbReference type="ARBA" id="ARBA00021310"/>
    </source>
</evidence>
<dbReference type="GO" id="GO:0006302">
    <property type="term" value="P:double-strand break repair"/>
    <property type="evidence" value="ECO:0007669"/>
    <property type="project" value="TreeGrafter"/>
</dbReference>
<evidence type="ECO:0000256" key="3">
    <source>
        <dbReference type="ARBA" id="ARBA00022763"/>
    </source>
</evidence>
<dbReference type="HAMAP" id="MF_00201">
    <property type="entry name" value="RecO"/>
    <property type="match status" value="1"/>
</dbReference>
<evidence type="ECO:0000256" key="6">
    <source>
        <dbReference type="ARBA" id="ARBA00033409"/>
    </source>
</evidence>
<dbReference type="InterPro" id="IPR012340">
    <property type="entry name" value="NA-bd_OB-fold"/>
</dbReference>
<dbReference type="NCBIfam" id="TIGR00613">
    <property type="entry name" value="reco"/>
    <property type="match status" value="1"/>
</dbReference>
<evidence type="ECO:0000256" key="7">
    <source>
        <dbReference type="HAMAP-Rule" id="MF_00201"/>
    </source>
</evidence>
<evidence type="ECO:0000256" key="1">
    <source>
        <dbReference type="ARBA" id="ARBA00007452"/>
    </source>
</evidence>
<dbReference type="Pfam" id="PF11967">
    <property type="entry name" value="RecO_N"/>
    <property type="match status" value="1"/>
</dbReference>
<organism evidence="9">
    <name type="scientific">Candidatus Tisiphia endosymbiont of Sergentomyia squamirostris</name>
    <dbReference type="NCBI Taxonomy" id="3113639"/>
    <lineage>
        <taxon>Bacteria</taxon>
        <taxon>Pseudomonadati</taxon>
        <taxon>Pseudomonadota</taxon>
        <taxon>Alphaproteobacteria</taxon>
        <taxon>Rickettsiales</taxon>
        <taxon>Rickettsiaceae</taxon>
        <taxon>Rickettsieae</taxon>
        <taxon>Candidatus Tisiphia</taxon>
    </lineage>
</organism>
<gene>
    <name evidence="7 9" type="primary">recO</name>
    <name evidence="9" type="ORF">DMENIID0002_09460</name>
</gene>
<reference evidence="9" key="1">
    <citation type="submission" date="2024-01" db="EMBL/GenBank/DDBJ databases">
        <title>Sequencing the genomes of a sandfly, Sergentomyia squamirostris, and its two endosymbionts.</title>
        <authorList>
            <person name="Itokawa K."/>
            <person name="Sanjoba C."/>
        </authorList>
    </citation>
    <scope>NUCLEOTIDE SEQUENCE</scope>
    <source>
        <strain evidence="9">RiSSQ</strain>
    </source>
</reference>
<keyword evidence="5 7" id="KW-0234">DNA repair</keyword>
<comment type="function">
    <text evidence="7">Involved in DNA repair and RecF pathway recombination.</text>
</comment>
<evidence type="ECO:0000313" key="9">
    <source>
        <dbReference type="EMBL" id="BFD46300.1"/>
    </source>
</evidence>
<accession>A0AAT9G923</accession>
<dbReference type="Pfam" id="PF02565">
    <property type="entry name" value="RecO_C"/>
    <property type="match status" value="1"/>
</dbReference>
<dbReference type="InterPro" id="IPR037278">
    <property type="entry name" value="ARFGAP/RecO"/>
</dbReference>
<comment type="similarity">
    <text evidence="1 7">Belongs to the RecO family.</text>
</comment>
<dbReference type="AlphaFoldDB" id="A0AAT9G923"/>
<dbReference type="InterPro" id="IPR003717">
    <property type="entry name" value="RecO"/>
</dbReference>
<protein>
    <recommendedName>
        <fullName evidence="2 7">DNA repair protein RecO</fullName>
    </recommendedName>
    <alternativeName>
        <fullName evidence="6 7">Recombination protein O</fullName>
    </alternativeName>
</protein>
<dbReference type="GO" id="GO:0043590">
    <property type="term" value="C:bacterial nucleoid"/>
    <property type="evidence" value="ECO:0007669"/>
    <property type="project" value="TreeGrafter"/>
</dbReference>